<dbReference type="GO" id="GO:0004180">
    <property type="term" value="F:carboxypeptidase activity"/>
    <property type="evidence" value="ECO:0007669"/>
    <property type="project" value="UniProtKB-KW"/>
</dbReference>
<gene>
    <name evidence="2" type="ORF">SCF082_LOCUS26197</name>
</gene>
<keyword evidence="1" id="KW-0472">Membrane</keyword>
<keyword evidence="3" id="KW-1185">Reference proteome</keyword>
<feature type="transmembrane region" description="Helical" evidence="1">
    <location>
        <begin position="259"/>
        <end position="279"/>
    </location>
</feature>
<evidence type="ECO:0000256" key="1">
    <source>
        <dbReference type="SAM" id="Phobius"/>
    </source>
</evidence>
<dbReference type="Proteomes" id="UP001642464">
    <property type="component" value="Unassembled WGS sequence"/>
</dbReference>
<keyword evidence="1" id="KW-1133">Transmembrane helix</keyword>
<name>A0ABP0M8P2_9DINO</name>
<keyword evidence="2" id="KW-0645">Protease</keyword>
<accession>A0ABP0M8P2</accession>
<protein>
    <submittedName>
        <fullName evidence="2">Carboxypeptidase</fullName>
    </submittedName>
</protein>
<reference evidence="2 3" key="1">
    <citation type="submission" date="2024-02" db="EMBL/GenBank/DDBJ databases">
        <authorList>
            <person name="Chen Y."/>
            <person name="Shah S."/>
            <person name="Dougan E. K."/>
            <person name="Thang M."/>
            <person name="Chan C."/>
        </authorList>
    </citation>
    <scope>NUCLEOTIDE SEQUENCE [LARGE SCALE GENOMIC DNA]</scope>
</reference>
<comment type="caution">
    <text evidence="2">The sequence shown here is derived from an EMBL/GenBank/DDBJ whole genome shotgun (WGS) entry which is preliminary data.</text>
</comment>
<keyword evidence="2" id="KW-0378">Hydrolase</keyword>
<organism evidence="2 3">
    <name type="scientific">Durusdinium trenchii</name>
    <dbReference type="NCBI Taxonomy" id="1381693"/>
    <lineage>
        <taxon>Eukaryota</taxon>
        <taxon>Sar</taxon>
        <taxon>Alveolata</taxon>
        <taxon>Dinophyceae</taxon>
        <taxon>Suessiales</taxon>
        <taxon>Symbiodiniaceae</taxon>
        <taxon>Durusdinium</taxon>
    </lineage>
</organism>
<proteinExistence type="predicted"/>
<feature type="non-terminal residue" evidence="2">
    <location>
        <position position="1"/>
    </location>
</feature>
<keyword evidence="2" id="KW-0121">Carboxypeptidase</keyword>
<evidence type="ECO:0000313" key="3">
    <source>
        <dbReference type="Proteomes" id="UP001642464"/>
    </source>
</evidence>
<evidence type="ECO:0000313" key="2">
    <source>
        <dbReference type="EMBL" id="CAK9046565.1"/>
    </source>
</evidence>
<sequence length="298" mass="32267">AELELAKARAAVVEAKAALAAAKASPEKIASGAEAAAPQGAEIDVGSALEPEVVGVVDFSSYSQAELRPAKLFYGPEGSAIFEVLDKMEDVKELGSTSLDTVIRSWFMSLYQFSAASQAGEPPPEMPEDFRRNVKEVGGALKPDDIATFLMDRDKGGDWRPCVRALADTEFAKIMQDSLSWDVIFTDDVVRTANITLVEGRTRIINFLAGPFKEAGFWSDAEADAAERLIQKDPRLQRVFSRINSVKNSIGENIRSASLGPILALVFFVAAICFFCNGLSLSSQQDLPQDLPLMGLEK</sequence>
<keyword evidence="1" id="KW-0812">Transmembrane</keyword>
<dbReference type="EMBL" id="CAXAMM010019855">
    <property type="protein sequence ID" value="CAK9046565.1"/>
    <property type="molecule type" value="Genomic_DNA"/>
</dbReference>